<proteinExistence type="predicted"/>
<dbReference type="Pfam" id="PF13763">
    <property type="entry name" value="DUF4167"/>
    <property type="match status" value="1"/>
</dbReference>
<comment type="caution">
    <text evidence="3">The sequence shown here is derived from an EMBL/GenBank/DDBJ whole genome shotgun (WGS) entry which is preliminary data.</text>
</comment>
<feature type="region of interest" description="Disordered" evidence="1">
    <location>
        <begin position="82"/>
        <end position="203"/>
    </location>
</feature>
<evidence type="ECO:0000313" key="3">
    <source>
        <dbReference type="EMBL" id="NIA71874.1"/>
    </source>
</evidence>
<feature type="compositionally biased region" description="Low complexity" evidence="1">
    <location>
        <begin position="1"/>
        <end position="11"/>
    </location>
</feature>
<feature type="compositionally biased region" description="Basic residues" evidence="1">
    <location>
        <begin position="12"/>
        <end position="23"/>
    </location>
</feature>
<sequence>MMRQGSNNNGGRRPRGRTNRKPHSGGPSRPNNYDSNGPDGRVRGNARQVYEKYLNLARDAQSAGDRVAAEAYFQYAEHYFRILSDSTDPQRPERRPENRPAEGSGEAAEGEAAVQVNGGGAQSAQQPAPVAEEPAEAVGHGAEPEALLQPAPVAESVDSKPAAPKRRGRPRKPRPVDQEAKGGKGEASTEAAPSESEPDPATP</sequence>
<feature type="compositionally biased region" description="Low complexity" evidence="1">
    <location>
        <begin position="101"/>
        <end position="146"/>
    </location>
</feature>
<evidence type="ECO:0000256" key="1">
    <source>
        <dbReference type="SAM" id="MobiDB-lite"/>
    </source>
</evidence>
<feature type="compositionally biased region" description="Low complexity" evidence="1">
    <location>
        <begin position="186"/>
        <end position="195"/>
    </location>
</feature>
<dbReference type="InterPro" id="IPR025430">
    <property type="entry name" value="DUF4167"/>
</dbReference>
<reference evidence="3" key="1">
    <citation type="submission" date="2020-03" db="EMBL/GenBank/DDBJ databases">
        <title>Genome of Pelagibius litoralis DSM 21314T.</title>
        <authorList>
            <person name="Wang G."/>
        </authorList>
    </citation>
    <scope>NUCLEOTIDE SEQUENCE</scope>
    <source>
        <strain evidence="3">DSM 21314</strain>
    </source>
</reference>
<gene>
    <name evidence="3" type="ORF">HBA54_25070</name>
</gene>
<dbReference type="Proteomes" id="UP000761264">
    <property type="component" value="Unassembled WGS sequence"/>
</dbReference>
<name>A0A967F2D3_9PROT</name>
<feature type="region of interest" description="Disordered" evidence="1">
    <location>
        <begin position="1"/>
        <end position="46"/>
    </location>
</feature>
<dbReference type="EMBL" id="JAAQPH010000027">
    <property type="protein sequence ID" value="NIA71874.1"/>
    <property type="molecule type" value="Genomic_DNA"/>
</dbReference>
<keyword evidence="4" id="KW-1185">Reference proteome</keyword>
<evidence type="ECO:0000313" key="4">
    <source>
        <dbReference type="Proteomes" id="UP000761264"/>
    </source>
</evidence>
<feature type="compositionally biased region" description="Basic and acidic residues" evidence="1">
    <location>
        <begin position="88"/>
        <end position="100"/>
    </location>
</feature>
<feature type="domain" description="DUF4167" evidence="2">
    <location>
        <begin position="13"/>
        <end position="86"/>
    </location>
</feature>
<protein>
    <submittedName>
        <fullName evidence="3">DUF4167 domain-containing protein</fullName>
    </submittedName>
</protein>
<accession>A0A967F2D3</accession>
<feature type="compositionally biased region" description="Basic residues" evidence="1">
    <location>
        <begin position="163"/>
        <end position="173"/>
    </location>
</feature>
<evidence type="ECO:0000259" key="2">
    <source>
        <dbReference type="Pfam" id="PF13763"/>
    </source>
</evidence>
<dbReference type="RefSeq" id="WP_167230194.1">
    <property type="nucleotide sequence ID" value="NZ_JAAQPH010000027.1"/>
</dbReference>
<feature type="compositionally biased region" description="Basic and acidic residues" evidence="1">
    <location>
        <begin position="174"/>
        <end position="184"/>
    </location>
</feature>
<organism evidence="3 4">
    <name type="scientific">Pelagibius litoralis</name>
    <dbReference type="NCBI Taxonomy" id="374515"/>
    <lineage>
        <taxon>Bacteria</taxon>
        <taxon>Pseudomonadati</taxon>
        <taxon>Pseudomonadota</taxon>
        <taxon>Alphaproteobacteria</taxon>
        <taxon>Rhodospirillales</taxon>
        <taxon>Rhodovibrionaceae</taxon>
        <taxon>Pelagibius</taxon>
    </lineage>
</organism>
<dbReference type="AlphaFoldDB" id="A0A967F2D3"/>